<organism evidence="2 3">
    <name type="scientific">Taxus chinensis</name>
    <name type="common">Chinese yew</name>
    <name type="synonym">Taxus wallichiana var. chinensis</name>
    <dbReference type="NCBI Taxonomy" id="29808"/>
    <lineage>
        <taxon>Eukaryota</taxon>
        <taxon>Viridiplantae</taxon>
        <taxon>Streptophyta</taxon>
        <taxon>Embryophyta</taxon>
        <taxon>Tracheophyta</taxon>
        <taxon>Spermatophyta</taxon>
        <taxon>Pinopsida</taxon>
        <taxon>Pinidae</taxon>
        <taxon>Conifers II</taxon>
        <taxon>Cupressales</taxon>
        <taxon>Taxaceae</taxon>
        <taxon>Taxus</taxon>
    </lineage>
</organism>
<evidence type="ECO:0000259" key="1">
    <source>
        <dbReference type="Pfam" id="PF25441"/>
    </source>
</evidence>
<evidence type="ECO:0000313" key="2">
    <source>
        <dbReference type="EMBL" id="KAH9309279.1"/>
    </source>
</evidence>
<dbReference type="OMA" id="QYGHRCG"/>
<name>A0AA38FS71_TAXCH</name>
<dbReference type="Proteomes" id="UP000824469">
    <property type="component" value="Unassembled WGS sequence"/>
</dbReference>
<dbReference type="InterPro" id="IPR039741">
    <property type="entry name" value="UDP-sugar_pyrophosphorylase"/>
</dbReference>
<feature type="domain" description="UGP3-like C-terminal hexapeptide repeats" evidence="1">
    <location>
        <begin position="730"/>
        <end position="858"/>
    </location>
</feature>
<dbReference type="Pfam" id="PF25441">
    <property type="entry name" value="Hexapep_UGP3_C"/>
    <property type="match status" value="1"/>
</dbReference>
<comment type="caution">
    <text evidence="2">The sequence shown here is derived from an EMBL/GenBank/DDBJ whole genome shotgun (WGS) entry which is preliminary data.</text>
</comment>
<sequence length="859" mass="95691">MAFSLKAFVSGNSLIPDISDARPQIGLFTSTSNSHSFRSLAVDRINPKICTANRFPLTRRLGTVKAVSTVDAPLRSSSLPSNLEEEHRKLKILKAKLRAAKTLSDKMQVIDSQQRVKLFFGGRDKQNSLLDFDGLAEHQLFLLKCLVAAGQEHVLSVERPLLELKQGIESEAHVRSSSPLKNAFFILLRIIEKWEKTANRAKDHLFLDLMAVENGVETANGRNQNWKEEILHDVERLLTTLEDVETFYDCIGGIVGYQVAVLELILASKKEHSSLSSQFHQEFSDASSLNEFYVPLGPDLTKNIEYASQAAVWGIEGLPELGEIYPLGGCGDRLGLIDKDTGLSLPVAMLPFCGRTLLEGLIRDLQAREFLYYKLYGKQHITPVAIMTSAAKDNHKYIMALCEKHDWFGRGRRSFQLFEQPLVPTVGAEDGKWLTSQPLKLVLKPGGHGVIWKLASDKGIFDWFYSHGCKAATVRQISNPVAATDVTLLALAGIGLHHKKKLGFSSCQRHVGATEGINVLVERNTTDGCWEYGLTCIEYTELDKLGIANAPLSPGSVRAQYPANTNVLYVDLATVEHIGSSKSEASLPGMILNLKKPISYEDYLGVKHSVYAGRLECTMQNVADSLFTSFPYRCFSTIQENLDTFIVYNERRKVTSSAKKKRKGADNSLRQTPDGSFLDVTRNAYDLLVSCNVQMDKVEDNTSYLHSGPPFLVFLHPALGPLWEVVRKKFHGGSIAKGSELQLEIAEFLWTDVQLDGSLIILAENIMGFVKASEDEDTKLHYGQQCGKCRLQNVKISNKGVDWKSPENVYWQHKVDRLETVKIVLNGNAEFDACDVLLEGDHYFEVPDGYRLQITSGNS</sequence>
<dbReference type="AlphaFoldDB" id="A0AA38FS71"/>
<reference evidence="2 3" key="1">
    <citation type="journal article" date="2021" name="Nat. Plants">
        <title>The Taxus genome provides insights into paclitaxel biosynthesis.</title>
        <authorList>
            <person name="Xiong X."/>
            <person name="Gou J."/>
            <person name="Liao Q."/>
            <person name="Li Y."/>
            <person name="Zhou Q."/>
            <person name="Bi G."/>
            <person name="Li C."/>
            <person name="Du R."/>
            <person name="Wang X."/>
            <person name="Sun T."/>
            <person name="Guo L."/>
            <person name="Liang H."/>
            <person name="Lu P."/>
            <person name="Wu Y."/>
            <person name="Zhang Z."/>
            <person name="Ro D.K."/>
            <person name="Shang Y."/>
            <person name="Huang S."/>
            <person name="Yan J."/>
        </authorList>
    </citation>
    <scope>NUCLEOTIDE SEQUENCE [LARGE SCALE GENOMIC DNA]</scope>
    <source>
        <strain evidence="2">Ta-2019</strain>
    </source>
</reference>
<dbReference type="InterPro" id="IPR057388">
    <property type="entry name" value="Hexapep_UGP3_C"/>
</dbReference>
<dbReference type="SUPFAM" id="SSF53448">
    <property type="entry name" value="Nucleotide-diphospho-sugar transferases"/>
    <property type="match status" value="1"/>
</dbReference>
<dbReference type="Gene3D" id="3.90.550.10">
    <property type="entry name" value="Spore Coat Polysaccharide Biosynthesis Protein SpsA, Chain A"/>
    <property type="match status" value="1"/>
</dbReference>
<dbReference type="GO" id="GO:0006048">
    <property type="term" value="P:UDP-N-acetylglucosamine biosynthetic process"/>
    <property type="evidence" value="ECO:0007669"/>
    <property type="project" value="TreeGrafter"/>
</dbReference>
<gene>
    <name evidence="2" type="ORF">KI387_037190</name>
</gene>
<dbReference type="PANTHER" id="PTHR11952">
    <property type="entry name" value="UDP- GLUCOSE PYROPHOSPHORYLASE"/>
    <property type="match status" value="1"/>
</dbReference>
<dbReference type="EMBL" id="JAHRHJ020000007">
    <property type="protein sequence ID" value="KAH9309279.1"/>
    <property type="molecule type" value="Genomic_DNA"/>
</dbReference>
<accession>A0AA38FS71</accession>
<feature type="non-terminal residue" evidence="2">
    <location>
        <position position="1"/>
    </location>
</feature>
<dbReference type="PANTHER" id="PTHR11952:SF14">
    <property type="entry name" value="UTP--GLUCOSE-1-PHOSPHATE URIDYLYLTRANSFERASE 3, CHLOROPLASTIC"/>
    <property type="match status" value="1"/>
</dbReference>
<evidence type="ECO:0000313" key="3">
    <source>
        <dbReference type="Proteomes" id="UP000824469"/>
    </source>
</evidence>
<dbReference type="GO" id="GO:0003977">
    <property type="term" value="F:UDP-N-acetylglucosamine diphosphorylase activity"/>
    <property type="evidence" value="ECO:0007669"/>
    <property type="project" value="TreeGrafter"/>
</dbReference>
<keyword evidence="3" id="KW-1185">Reference proteome</keyword>
<proteinExistence type="predicted"/>
<dbReference type="InterPro" id="IPR029044">
    <property type="entry name" value="Nucleotide-diphossugar_trans"/>
</dbReference>
<protein>
    <recommendedName>
        <fullName evidence="1">UGP3-like C-terminal hexapeptide repeats domain-containing protein</fullName>
    </recommendedName>
</protein>